<dbReference type="PANTHER" id="PTHR11328:SF24">
    <property type="entry name" value="MAJOR FACILITATOR SUPERFAMILY (MFS) PROFILE DOMAIN-CONTAINING PROTEIN"/>
    <property type="match status" value="1"/>
</dbReference>
<dbReference type="SUPFAM" id="SSF103473">
    <property type="entry name" value="MFS general substrate transporter"/>
    <property type="match status" value="1"/>
</dbReference>
<dbReference type="GO" id="GO:0005886">
    <property type="term" value="C:plasma membrane"/>
    <property type="evidence" value="ECO:0007669"/>
    <property type="project" value="TreeGrafter"/>
</dbReference>
<feature type="transmembrane region" description="Helical" evidence="1">
    <location>
        <begin position="262"/>
        <end position="284"/>
    </location>
</feature>
<dbReference type="Proteomes" id="UP000823912">
    <property type="component" value="Unassembled WGS sequence"/>
</dbReference>
<dbReference type="Gene3D" id="1.20.1250.20">
    <property type="entry name" value="MFS general substrate transporter like domains"/>
    <property type="match status" value="2"/>
</dbReference>
<dbReference type="EMBL" id="DVHM01000118">
    <property type="protein sequence ID" value="HIR71106.1"/>
    <property type="molecule type" value="Genomic_DNA"/>
</dbReference>
<dbReference type="Pfam" id="PF13347">
    <property type="entry name" value="MFS_2"/>
    <property type="match status" value="1"/>
</dbReference>
<dbReference type="InterPro" id="IPR036259">
    <property type="entry name" value="MFS_trans_sf"/>
</dbReference>
<feature type="transmembrane region" description="Helical" evidence="1">
    <location>
        <begin position="22"/>
        <end position="43"/>
    </location>
</feature>
<dbReference type="InterPro" id="IPR039672">
    <property type="entry name" value="MFS_2"/>
</dbReference>
<feature type="transmembrane region" description="Helical" evidence="1">
    <location>
        <begin position="163"/>
        <end position="191"/>
    </location>
</feature>
<evidence type="ECO:0000256" key="1">
    <source>
        <dbReference type="SAM" id="Phobius"/>
    </source>
</evidence>
<feature type="transmembrane region" description="Helical" evidence="1">
    <location>
        <begin position="63"/>
        <end position="84"/>
    </location>
</feature>
<keyword evidence="1" id="KW-0472">Membrane</keyword>
<feature type="transmembrane region" description="Helical" evidence="1">
    <location>
        <begin position="121"/>
        <end position="142"/>
    </location>
</feature>
<dbReference type="AlphaFoldDB" id="A0A9D1EAT6"/>
<feature type="transmembrane region" description="Helical" evidence="1">
    <location>
        <begin position="197"/>
        <end position="218"/>
    </location>
</feature>
<accession>A0A9D1EAT6</accession>
<keyword evidence="1" id="KW-1133">Transmembrane helix</keyword>
<feature type="transmembrane region" description="Helical" evidence="1">
    <location>
        <begin position="328"/>
        <end position="347"/>
    </location>
</feature>
<reference evidence="2" key="2">
    <citation type="journal article" date="2021" name="PeerJ">
        <title>Extensive microbial diversity within the chicken gut microbiome revealed by metagenomics and culture.</title>
        <authorList>
            <person name="Gilroy R."/>
            <person name="Ravi A."/>
            <person name="Getino M."/>
            <person name="Pursley I."/>
            <person name="Horton D.L."/>
            <person name="Alikhan N.F."/>
            <person name="Baker D."/>
            <person name="Gharbi K."/>
            <person name="Hall N."/>
            <person name="Watson M."/>
            <person name="Adriaenssens E.M."/>
            <person name="Foster-Nyarko E."/>
            <person name="Jarju S."/>
            <person name="Secka A."/>
            <person name="Antonio M."/>
            <person name="Oren A."/>
            <person name="Chaudhuri R.R."/>
            <person name="La Ragione R."/>
            <person name="Hildebrand F."/>
            <person name="Pallen M.J."/>
        </authorList>
    </citation>
    <scope>NUCLEOTIDE SEQUENCE</scope>
    <source>
        <strain evidence="2">ChiSjej5B23-6657</strain>
    </source>
</reference>
<name>A0A9D1EAT6_9FIRM</name>
<keyword evidence="1" id="KW-0812">Transmembrane</keyword>
<evidence type="ECO:0000313" key="2">
    <source>
        <dbReference type="EMBL" id="HIR71106.1"/>
    </source>
</evidence>
<dbReference type="PANTHER" id="PTHR11328">
    <property type="entry name" value="MAJOR FACILITATOR SUPERFAMILY DOMAIN-CONTAINING PROTEIN"/>
    <property type="match status" value="1"/>
</dbReference>
<dbReference type="GO" id="GO:0008643">
    <property type="term" value="P:carbohydrate transport"/>
    <property type="evidence" value="ECO:0007669"/>
    <property type="project" value="InterPro"/>
</dbReference>
<comment type="caution">
    <text evidence="2">The sequence shown here is derived from an EMBL/GenBank/DDBJ whole genome shotgun (WGS) entry which is preliminary data.</text>
</comment>
<feature type="transmembrane region" description="Helical" evidence="1">
    <location>
        <begin position="441"/>
        <end position="463"/>
    </location>
</feature>
<feature type="transmembrane region" description="Helical" evidence="1">
    <location>
        <begin position="400"/>
        <end position="421"/>
    </location>
</feature>
<dbReference type="GO" id="GO:0015293">
    <property type="term" value="F:symporter activity"/>
    <property type="evidence" value="ECO:0007669"/>
    <property type="project" value="InterPro"/>
</dbReference>
<reference evidence="2" key="1">
    <citation type="submission" date="2020-10" db="EMBL/GenBank/DDBJ databases">
        <authorList>
            <person name="Gilroy R."/>
        </authorList>
    </citation>
    <scope>NUCLEOTIDE SEQUENCE</scope>
    <source>
        <strain evidence="2">ChiSjej5B23-6657</strain>
    </source>
</reference>
<evidence type="ECO:0000313" key="3">
    <source>
        <dbReference type="Proteomes" id="UP000823912"/>
    </source>
</evidence>
<feature type="transmembrane region" description="Helical" evidence="1">
    <location>
        <begin position="96"/>
        <end position="115"/>
    </location>
</feature>
<gene>
    <name evidence="2" type="ORF">IAA55_07475</name>
</gene>
<proteinExistence type="predicted"/>
<sequence length="469" mass="52085">MLSQTVFNTKIRSARVERKEKVLGYFLGPIGVSVLASTLNSYLNVYYTDVLDLSNLWGGTFLTVFPLISKILGAAAFLFMARLVDRTRSPQGKARPWILFSAPVLLASMVMLFVIPGNEAFVQAIWIFVAYNLFYTVGYTAYSTSHTLLVPLATRREGERNALSLATNALNMVSGTFLAILFPCVLMPAMGTDQENWILVIVVITAVCCPLLLMEYYYTVERVTLEERAKEATTRVREKLSSMGGYLWQQLRLCVKSSQWNILMLYMIIYNLFNFLSSYSIFYYCNWVLGSYNDGITQALFYGLGNAPLGLGIFLCTPICRKLGRKNAMMYGYFLAAIGCLICYIRPQSLALVLTGQAIKAFGLIPSTFMVSTLLADALDDVERESGLRCDGFSSSAFQIISTITGGIALGIFNFMLARLDYQAPAQTAMLPVQNAGICDFFSFCALGAPMICYVALGMLLFWSGRKDS</sequence>
<organism evidence="2 3">
    <name type="scientific">Candidatus Pullilachnospira gallistercoris</name>
    <dbReference type="NCBI Taxonomy" id="2840911"/>
    <lineage>
        <taxon>Bacteria</taxon>
        <taxon>Bacillati</taxon>
        <taxon>Bacillota</taxon>
        <taxon>Clostridia</taxon>
        <taxon>Lachnospirales</taxon>
        <taxon>Lachnospiraceae</taxon>
        <taxon>Lachnospiraceae incertae sedis</taxon>
        <taxon>Candidatus Pullilachnospira</taxon>
    </lineage>
</organism>
<feature type="transmembrane region" description="Helical" evidence="1">
    <location>
        <begin position="296"/>
        <end position="316"/>
    </location>
</feature>
<protein>
    <submittedName>
        <fullName evidence="2">MFS transporter</fullName>
    </submittedName>
</protein>